<name>A0A640KBX2_LEITA</name>
<dbReference type="EMBL" id="BLBS01000018">
    <property type="protein sequence ID" value="GET87073.1"/>
    <property type="molecule type" value="Genomic_DNA"/>
</dbReference>
<evidence type="ECO:0000313" key="2">
    <source>
        <dbReference type="EMBL" id="GET87073.1"/>
    </source>
</evidence>
<sequence length="303" mass="32641">MLLLSHQRLYTILEHARVHHGEGELGGLEGEGGHGQGEGCRKFAVVLHAHLATDDGGAVHAFHSASVHTNAEGPGDEDDDQHGEGPRAHYGCEVLHAHDNDSADDVDERVACSQSGERGRTEHHGVGLRRREALVYDTMIRVPLLRVKGGGAALACTPQRVAERLRALGDRHAKAGAHGRQVGTHLDGLGAVDLEDIRDSGGDEQREGNHLNRRGEGDEHALSAGDIENRSTTDLRLAAVQRGWAPRRAEGAGLRQGLDHIVGASPHGWERGLFRVGANKCVRLGDREAMILRKEVGQRGNGW</sequence>
<feature type="region of interest" description="Disordered" evidence="1">
    <location>
        <begin position="68"/>
        <end position="88"/>
    </location>
</feature>
<gene>
    <name evidence="2" type="ORF">LtaPh_1404621</name>
</gene>
<feature type="region of interest" description="Disordered" evidence="1">
    <location>
        <begin position="196"/>
        <end position="223"/>
    </location>
</feature>
<accession>A0A640KBX2</accession>
<keyword evidence="3" id="KW-1185">Reference proteome</keyword>
<dbReference type="VEuPathDB" id="TriTrypDB:LtaPh_1404621"/>
<evidence type="ECO:0000256" key="1">
    <source>
        <dbReference type="SAM" id="MobiDB-lite"/>
    </source>
</evidence>
<reference evidence="2" key="1">
    <citation type="submission" date="2019-11" db="EMBL/GenBank/DDBJ databases">
        <title>Leishmania tarentolae CDS.</title>
        <authorList>
            <person name="Goto Y."/>
            <person name="Yamagishi J."/>
        </authorList>
    </citation>
    <scope>NUCLEOTIDE SEQUENCE [LARGE SCALE GENOMIC DNA]</scope>
    <source>
        <strain evidence="2">Parrot Tar II</strain>
    </source>
</reference>
<organism evidence="2 3">
    <name type="scientific">Leishmania tarentolae</name>
    <name type="common">Sauroleishmania tarentolae</name>
    <dbReference type="NCBI Taxonomy" id="5689"/>
    <lineage>
        <taxon>Eukaryota</taxon>
        <taxon>Discoba</taxon>
        <taxon>Euglenozoa</taxon>
        <taxon>Kinetoplastea</taxon>
        <taxon>Metakinetoplastina</taxon>
        <taxon>Trypanosomatida</taxon>
        <taxon>Trypanosomatidae</taxon>
        <taxon>Leishmaniinae</taxon>
        <taxon>Leishmania</taxon>
        <taxon>lizard Leishmania</taxon>
    </lineage>
</organism>
<comment type="caution">
    <text evidence="2">The sequence shown here is derived from an EMBL/GenBank/DDBJ whole genome shotgun (WGS) entry which is preliminary data.</text>
</comment>
<dbReference type="Proteomes" id="UP000419144">
    <property type="component" value="Unassembled WGS sequence"/>
</dbReference>
<dbReference type="AlphaFoldDB" id="A0A640KBX2"/>
<proteinExistence type="predicted"/>
<evidence type="ECO:0000313" key="3">
    <source>
        <dbReference type="Proteomes" id="UP000419144"/>
    </source>
</evidence>
<protein>
    <submittedName>
        <fullName evidence="2">Uncharacterized protein</fullName>
    </submittedName>
</protein>